<dbReference type="InterPro" id="IPR003871">
    <property type="entry name" value="RFA1B/D_OB_1st"/>
</dbReference>
<organism evidence="3 4">
    <name type="scientific">Heracleum sosnowskyi</name>
    <dbReference type="NCBI Taxonomy" id="360622"/>
    <lineage>
        <taxon>Eukaryota</taxon>
        <taxon>Viridiplantae</taxon>
        <taxon>Streptophyta</taxon>
        <taxon>Embryophyta</taxon>
        <taxon>Tracheophyta</taxon>
        <taxon>Spermatophyta</taxon>
        <taxon>Magnoliopsida</taxon>
        <taxon>eudicotyledons</taxon>
        <taxon>Gunneridae</taxon>
        <taxon>Pentapetalae</taxon>
        <taxon>asterids</taxon>
        <taxon>campanulids</taxon>
        <taxon>Apiales</taxon>
        <taxon>Apiaceae</taxon>
        <taxon>Apioideae</taxon>
        <taxon>apioid superclade</taxon>
        <taxon>Tordylieae</taxon>
        <taxon>Tordyliinae</taxon>
        <taxon>Heracleum</taxon>
    </lineage>
</organism>
<dbReference type="SUPFAM" id="SSF50249">
    <property type="entry name" value="Nucleic acid-binding proteins"/>
    <property type="match status" value="3"/>
</dbReference>
<dbReference type="CDD" id="cd04480">
    <property type="entry name" value="RPA1_DBD_A_like"/>
    <property type="match status" value="1"/>
</dbReference>
<proteinExistence type="predicted"/>
<feature type="region of interest" description="Disordered" evidence="1">
    <location>
        <begin position="424"/>
        <end position="457"/>
    </location>
</feature>
<dbReference type="EMBL" id="JAUIZM010000011">
    <property type="protein sequence ID" value="KAK1355167.1"/>
    <property type="molecule type" value="Genomic_DNA"/>
</dbReference>
<feature type="compositionally biased region" description="Polar residues" evidence="1">
    <location>
        <begin position="433"/>
        <end position="451"/>
    </location>
</feature>
<sequence>MSSNNYVYLRNVEKGRTDWKVKVRVIREWRGITPTGELFKGYNLLLLDAKNVRMVAYVPEWLIEKMRKMFTVGKMYTITNFQVKDYTPNDKWRCVNNDKQILLTNNTKAREIEETEYFIASNQFDFFEMEDLPNLAKQNLILADVVGVVIKRDIIRPVRNTKLGIDQMQLRMKITDGKKKINVIFWDKFAEEFQQDVDTNQYEEPLILIIASGKVGIWKEETDICNFSPTAYYINYKHHSVLQLRKMLSQMNFLEQNFSTTQPKKPLKVFTVAEIKNLDQDYILEEVVCQVQIKYIEEIDTWFYPRCTTCYKQLQYVEGYHICIKCNRRVPHPDKKLLQFSLCVLASDNTGDIEIILLDRPIRTLFGKTVFDVLQEYKGAFPKMVKTLENRDFTMKLQILEVNIHKKSDMYLANDLFEGFNFNQDSDQRRTTENSTGQSSGTSYHLDNMSQTKDKTR</sequence>
<dbReference type="AlphaFoldDB" id="A0AAD8GVT2"/>
<dbReference type="PANTHER" id="PTHR47165">
    <property type="entry name" value="OS03G0429900 PROTEIN"/>
    <property type="match status" value="1"/>
</dbReference>
<evidence type="ECO:0000259" key="2">
    <source>
        <dbReference type="Pfam" id="PF02721"/>
    </source>
</evidence>
<reference evidence="3" key="2">
    <citation type="submission" date="2023-05" db="EMBL/GenBank/DDBJ databases">
        <authorList>
            <person name="Schelkunov M.I."/>
        </authorList>
    </citation>
    <scope>NUCLEOTIDE SEQUENCE</scope>
    <source>
        <strain evidence="3">Hsosn_3</strain>
        <tissue evidence="3">Leaf</tissue>
    </source>
</reference>
<dbReference type="InterPro" id="IPR012340">
    <property type="entry name" value="NA-bd_OB-fold"/>
</dbReference>
<dbReference type="PANTHER" id="PTHR47165:SF4">
    <property type="entry name" value="OS03G0429900 PROTEIN"/>
    <property type="match status" value="1"/>
</dbReference>
<accession>A0AAD8GVT2</accession>
<gene>
    <name evidence="3" type="ORF">POM88_048423</name>
</gene>
<evidence type="ECO:0000313" key="4">
    <source>
        <dbReference type="Proteomes" id="UP001237642"/>
    </source>
</evidence>
<dbReference type="Gene3D" id="2.40.50.140">
    <property type="entry name" value="Nucleic acid-binding proteins"/>
    <property type="match status" value="3"/>
</dbReference>
<comment type="caution">
    <text evidence="3">The sequence shown here is derived from an EMBL/GenBank/DDBJ whole genome shotgun (WGS) entry which is preliminary data.</text>
</comment>
<keyword evidence="4" id="KW-1185">Reference proteome</keyword>
<dbReference type="Proteomes" id="UP001237642">
    <property type="component" value="Unassembled WGS sequence"/>
</dbReference>
<evidence type="ECO:0000313" key="3">
    <source>
        <dbReference type="EMBL" id="KAK1355167.1"/>
    </source>
</evidence>
<feature type="domain" description="Replication protein A 70 kDa DNA-binding subunit B/D first OB fold" evidence="2">
    <location>
        <begin position="6"/>
        <end position="109"/>
    </location>
</feature>
<evidence type="ECO:0000256" key="1">
    <source>
        <dbReference type="SAM" id="MobiDB-lite"/>
    </source>
</evidence>
<name>A0AAD8GVT2_9APIA</name>
<reference evidence="3" key="1">
    <citation type="submission" date="2023-02" db="EMBL/GenBank/DDBJ databases">
        <title>Genome of toxic invasive species Heracleum sosnowskyi carries increased number of genes despite the absence of recent whole-genome duplications.</title>
        <authorList>
            <person name="Schelkunov M."/>
            <person name="Shtratnikova V."/>
            <person name="Makarenko M."/>
            <person name="Klepikova A."/>
            <person name="Omelchenko D."/>
            <person name="Novikova G."/>
            <person name="Obukhova E."/>
            <person name="Bogdanov V."/>
            <person name="Penin A."/>
            <person name="Logacheva M."/>
        </authorList>
    </citation>
    <scope>NUCLEOTIDE SEQUENCE</scope>
    <source>
        <strain evidence="3">Hsosn_3</strain>
        <tissue evidence="3">Leaf</tissue>
    </source>
</reference>
<protein>
    <recommendedName>
        <fullName evidence="2">Replication protein A 70 kDa DNA-binding subunit B/D first OB fold domain-containing protein</fullName>
    </recommendedName>
</protein>
<dbReference type="Pfam" id="PF02721">
    <property type="entry name" value="DUF223"/>
    <property type="match status" value="1"/>
</dbReference>